<feature type="domain" description="Nose resistant-to-fluoxetine protein N-terminal" evidence="2">
    <location>
        <begin position="50"/>
        <end position="196"/>
    </location>
</feature>
<dbReference type="InterPro" id="IPR002656">
    <property type="entry name" value="Acyl_transf_3_dom"/>
</dbReference>
<evidence type="ECO:0000256" key="1">
    <source>
        <dbReference type="SAM" id="Phobius"/>
    </source>
</evidence>
<dbReference type="Pfam" id="PF20146">
    <property type="entry name" value="NRF"/>
    <property type="match status" value="1"/>
</dbReference>
<sequence>MADVVPEPTTTPGTPIKKARFLDTARAFIANNMASAGGGFARKLQQADISRECSIGILNFMRAMEDLEPWALRLVDSSAKIPNGMLQATVIELGAFDECIETVVRNDDGTERVRAQYCNLHVKSEDDLSLIHDSLPAVIISNNRIANFTDYLTDERLPGFRLGICVITDCTERDLQEIMNTFLGGGVKVTVRNCVTNQDEDINTTQIWILAVLGTVAVAVIAGTTFDVVFPSKVQERYDCLVKCVTAFSLVKNSKYIFRSNSCEKSDTYVYGFVHGLRFFSIFWIILGHTYASGLHNPSRVLNAIYYFQHWHTVIVTFGCQAVDTFFFFSGFFLYFKLDKENGNRIIVSIIAIIRRHVRVTIPTFFMIMCMYILPLVASGPNSKEFYNRFYDEIRDHWWDLLLQVRNWREDFIDPILLHVWYISADFQLFIISIVVIQAFKTKKWLVCWLFGALSFAFCTIAAWQIYGTDIPPFLIALNTSYQKYLDTMNKFYRLPFYHGVCYFSGCMTFLAVQKYGARRLPKVFQAVCWCIALFCGLFCLFVKHLWYRSDGRASEPIRMAYAFTDRILWSVCVSWFVFACATCRAGPISRFLSWEGLLPLSRLSFGVYLLHLPIQTLSYYIARERTFFSHYTMVSACFAVLIWSYILSYLMFIACEGPTANLDALLFVRQRRTRSECKGSRMNGNRVEDRKLQMCFENQVAYSPTTDSTSVANGYRL</sequence>
<keyword evidence="1" id="KW-0472">Membrane</keyword>
<organism evidence="3 4">
    <name type="scientific">Rhipicephalus sanguineus</name>
    <name type="common">Brown dog tick</name>
    <name type="synonym">Ixodes sanguineus</name>
    <dbReference type="NCBI Taxonomy" id="34632"/>
    <lineage>
        <taxon>Eukaryota</taxon>
        <taxon>Metazoa</taxon>
        <taxon>Ecdysozoa</taxon>
        <taxon>Arthropoda</taxon>
        <taxon>Chelicerata</taxon>
        <taxon>Arachnida</taxon>
        <taxon>Acari</taxon>
        <taxon>Parasitiformes</taxon>
        <taxon>Ixodida</taxon>
        <taxon>Ixodoidea</taxon>
        <taxon>Ixodidae</taxon>
        <taxon>Rhipicephalinae</taxon>
        <taxon>Rhipicephalus</taxon>
        <taxon>Rhipicephalus</taxon>
    </lineage>
</organism>
<name>A0A9D4PPG4_RHISA</name>
<dbReference type="VEuPathDB" id="VectorBase:RSAN_044433"/>
<dbReference type="Proteomes" id="UP000821837">
    <property type="component" value="Chromosome 6"/>
</dbReference>
<feature type="transmembrane region" description="Helical" evidence="1">
    <location>
        <begin position="416"/>
        <end position="440"/>
    </location>
</feature>
<reference evidence="3" key="2">
    <citation type="submission" date="2021-09" db="EMBL/GenBank/DDBJ databases">
        <authorList>
            <person name="Jia N."/>
            <person name="Wang J."/>
            <person name="Shi W."/>
            <person name="Du L."/>
            <person name="Sun Y."/>
            <person name="Zhan W."/>
            <person name="Jiang J."/>
            <person name="Wang Q."/>
            <person name="Zhang B."/>
            <person name="Ji P."/>
            <person name="Sakyi L.B."/>
            <person name="Cui X."/>
            <person name="Yuan T."/>
            <person name="Jiang B."/>
            <person name="Yang W."/>
            <person name="Lam T.T.-Y."/>
            <person name="Chang Q."/>
            <person name="Ding S."/>
            <person name="Wang X."/>
            <person name="Zhu J."/>
            <person name="Ruan X."/>
            <person name="Zhao L."/>
            <person name="Wei J."/>
            <person name="Que T."/>
            <person name="Du C."/>
            <person name="Cheng J."/>
            <person name="Dai P."/>
            <person name="Han X."/>
            <person name="Huang E."/>
            <person name="Gao Y."/>
            <person name="Liu J."/>
            <person name="Shao H."/>
            <person name="Ye R."/>
            <person name="Li L."/>
            <person name="Wei W."/>
            <person name="Wang X."/>
            <person name="Wang C."/>
            <person name="Huo Q."/>
            <person name="Li W."/>
            <person name="Guo W."/>
            <person name="Chen H."/>
            <person name="Chen S."/>
            <person name="Zhou L."/>
            <person name="Zhou L."/>
            <person name="Ni X."/>
            <person name="Tian J."/>
            <person name="Zhou Y."/>
            <person name="Sheng Y."/>
            <person name="Liu T."/>
            <person name="Pan Y."/>
            <person name="Xia L."/>
            <person name="Li J."/>
            <person name="Zhao F."/>
            <person name="Cao W."/>
        </authorList>
    </citation>
    <scope>NUCLEOTIDE SEQUENCE</scope>
    <source>
        <strain evidence="3">Rsan-2018</strain>
        <tissue evidence="3">Larvae</tissue>
    </source>
</reference>
<keyword evidence="4" id="KW-1185">Reference proteome</keyword>
<protein>
    <recommendedName>
        <fullName evidence="2">Nose resistant-to-fluoxetine protein N-terminal domain-containing protein</fullName>
    </recommendedName>
</protein>
<dbReference type="AlphaFoldDB" id="A0A9D4PPG4"/>
<dbReference type="PANTHER" id="PTHR11161">
    <property type="entry name" value="O-ACYLTRANSFERASE"/>
    <property type="match status" value="1"/>
</dbReference>
<feature type="transmembrane region" description="Helical" evidence="1">
    <location>
        <begin position="447"/>
        <end position="467"/>
    </location>
</feature>
<feature type="transmembrane region" description="Helical" evidence="1">
    <location>
        <begin position="311"/>
        <end position="336"/>
    </location>
</feature>
<evidence type="ECO:0000259" key="2">
    <source>
        <dbReference type="SMART" id="SM00703"/>
    </source>
</evidence>
<dbReference type="SMART" id="SM00703">
    <property type="entry name" value="NRF"/>
    <property type="match status" value="1"/>
</dbReference>
<feature type="transmembrane region" description="Helical" evidence="1">
    <location>
        <begin position="629"/>
        <end position="653"/>
    </location>
</feature>
<feature type="transmembrane region" description="Helical" evidence="1">
    <location>
        <begin position="525"/>
        <end position="548"/>
    </location>
</feature>
<reference evidence="3" key="1">
    <citation type="journal article" date="2020" name="Cell">
        <title>Large-Scale Comparative Analyses of Tick Genomes Elucidate Their Genetic Diversity and Vector Capacities.</title>
        <authorList>
            <consortium name="Tick Genome and Microbiome Consortium (TIGMIC)"/>
            <person name="Jia N."/>
            <person name="Wang J."/>
            <person name="Shi W."/>
            <person name="Du L."/>
            <person name="Sun Y."/>
            <person name="Zhan W."/>
            <person name="Jiang J.F."/>
            <person name="Wang Q."/>
            <person name="Zhang B."/>
            <person name="Ji P."/>
            <person name="Bell-Sakyi L."/>
            <person name="Cui X.M."/>
            <person name="Yuan T.T."/>
            <person name="Jiang B.G."/>
            <person name="Yang W.F."/>
            <person name="Lam T.T."/>
            <person name="Chang Q.C."/>
            <person name="Ding S.J."/>
            <person name="Wang X.J."/>
            <person name="Zhu J.G."/>
            <person name="Ruan X.D."/>
            <person name="Zhao L."/>
            <person name="Wei J.T."/>
            <person name="Ye R.Z."/>
            <person name="Que T.C."/>
            <person name="Du C.H."/>
            <person name="Zhou Y.H."/>
            <person name="Cheng J.X."/>
            <person name="Dai P.F."/>
            <person name="Guo W.B."/>
            <person name="Han X.H."/>
            <person name="Huang E.J."/>
            <person name="Li L.F."/>
            <person name="Wei W."/>
            <person name="Gao Y.C."/>
            <person name="Liu J.Z."/>
            <person name="Shao H.Z."/>
            <person name="Wang X."/>
            <person name="Wang C.C."/>
            <person name="Yang T.C."/>
            <person name="Huo Q.B."/>
            <person name="Li W."/>
            <person name="Chen H.Y."/>
            <person name="Chen S.E."/>
            <person name="Zhou L.G."/>
            <person name="Ni X.B."/>
            <person name="Tian J.H."/>
            <person name="Sheng Y."/>
            <person name="Liu T."/>
            <person name="Pan Y.S."/>
            <person name="Xia L.Y."/>
            <person name="Li J."/>
            <person name="Zhao F."/>
            <person name="Cao W.C."/>
        </authorList>
    </citation>
    <scope>NUCLEOTIDE SEQUENCE</scope>
    <source>
        <strain evidence="3">Rsan-2018</strain>
    </source>
</reference>
<feature type="transmembrane region" description="Helical" evidence="1">
    <location>
        <begin position="269"/>
        <end position="291"/>
    </location>
</feature>
<feature type="transmembrane region" description="Helical" evidence="1">
    <location>
        <begin position="606"/>
        <end position="623"/>
    </location>
</feature>
<gene>
    <name evidence="3" type="ORF">HPB52_024095</name>
</gene>
<comment type="caution">
    <text evidence="3">The sequence shown here is derived from an EMBL/GenBank/DDBJ whole genome shotgun (WGS) entry which is preliminary data.</text>
</comment>
<accession>A0A9D4PPG4</accession>
<proteinExistence type="predicted"/>
<feature type="transmembrane region" description="Helical" evidence="1">
    <location>
        <begin position="357"/>
        <end position="378"/>
    </location>
</feature>
<dbReference type="InterPro" id="IPR006621">
    <property type="entry name" value="Nose-resist-to-fluoxetine_N"/>
</dbReference>
<dbReference type="InterPro" id="IPR052728">
    <property type="entry name" value="O2_lipid_transport_reg"/>
</dbReference>
<evidence type="ECO:0000313" key="3">
    <source>
        <dbReference type="EMBL" id="KAH7948531.1"/>
    </source>
</evidence>
<dbReference type="GO" id="GO:0016747">
    <property type="term" value="F:acyltransferase activity, transferring groups other than amino-acyl groups"/>
    <property type="evidence" value="ECO:0007669"/>
    <property type="project" value="InterPro"/>
</dbReference>
<keyword evidence="1" id="KW-0812">Transmembrane</keyword>
<dbReference type="Pfam" id="PF01757">
    <property type="entry name" value="Acyl_transf_3"/>
    <property type="match status" value="1"/>
</dbReference>
<feature type="transmembrane region" description="Helical" evidence="1">
    <location>
        <begin position="568"/>
        <end position="586"/>
    </location>
</feature>
<dbReference type="EMBL" id="JABSTV010001252">
    <property type="protein sequence ID" value="KAH7948531.1"/>
    <property type="molecule type" value="Genomic_DNA"/>
</dbReference>
<keyword evidence="1" id="KW-1133">Transmembrane helix</keyword>
<dbReference type="PANTHER" id="PTHR11161:SF0">
    <property type="entry name" value="O-ACYLTRANSFERASE LIKE PROTEIN"/>
    <property type="match status" value="1"/>
</dbReference>
<evidence type="ECO:0000313" key="4">
    <source>
        <dbReference type="Proteomes" id="UP000821837"/>
    </source>
</evidence>
<feature type="transmembrane region" description="Helical" evidence="1">
    <location>
        <begin position="207"/>
        <end position="230"/>
    </location>
</feature>